<accession>A0ABV7JZW4</accession>
<evidence type="ECO:0000256" key="4">
    <source>
        <dbReference type="ARBA" id="ARBA00022862"/>
    </source>
</evidence>
<keyword evidence="7" id="KW-0676">Redox-active center</keyword>
<comment type="catalytic activity">
    <reaction evidence="11">
        <text>a hydroperoxide + [thioredoxin]-dithiol = an alcohol + [thioredoxin]-disulfide + H2O</text>
        <dbReference type="Rhea" id="RHEA:62620"/>
        <dbReference type="Rhea" id="RHEA-COMP:10698"/>
        <dbReference type="Rhea" id="RHEA-COMP:10700"/>
        <dbReference type="ChEBI" id="CHEBI:15377"/>
        <dbReference type="ChEBI" id="CHEBI:29950"/>
        <dbReference type="ChEBI" id="CHEBI:30879"/>
        <dbReference type="ChEBI" id="CHEBI:35924"/>
        <dbReference type="ChEBI" id="CHEBI:50058"/>
        <dbReference type="EC" id="1.11.1.24"/>
    </reaction>
</comment>
<evidence type="ECO:0000256" key="7">
    <source>
        <dbReference type="ARBA" id="ARBA00023284"/>
    </source>
</evidence>
<keyword evidence="15" id="KW-1185">Reference proteome</keyword>
<dbReference type="PANTHER" id="PTHR42801:SF7">
    <property type="entry name" value="SLL1159 PROTEIN"/>
    <property type="match status" value="1"/>
</dbReference>
<feature type="domain" description="Thioredoxin" evidence="13">
    <location>
        <begin position="34"/>
        <end position="206"/>
    </location>
</feature>
<dbReference type="Gene3D" id="3.40.30.10">
    <property type="entry name" value="Glutaredoxin"/>
    <property type="match status" value="1"/>
</dbReference>
<evidence type="ECO:0000256" key="3">
    <source>
        <dbReference type="ARBA" id="ARBA00022559"/>
    </source>
</evidence>
<gene>
    <name evidence="14" type="ORF">ACFOEW_12420</name>
</gene>
<feature type="signal peptide" evidence="12">
    <location>
        <begin position="1"/>
        <end position="21"/>
    </location>
</feature>
<dbReference type="PROSITE" id="PS51352">
    <property type="entry name" value="THIOREDOXIN_2"/>
    <property type="match status" value="1"/>
</dbReference>
<comment type="caution">
    <text evidence="14">The sequence shown here is derived from an EMBL/GenBank/DDBJ whole genome shotgun (WGS) entry which is preliminary data.</text>
</comment>
<keyword evidence="6" id="KW-1015">Disulfide bond</keyword>
<dbReference type="PANTHER" id="PTHR42801">
    <property type="entry name" value="THIOREDOXIN-DEPENDENT PEROXIDE REDUCTASE"/>
    <property type="match status" value="1"/>
</dbReference>
<dbReference type="Pfam" id="PF00578">
    <property type="entry name" value="AhpC-TSA"/>
    <property type="match status" value="1"/>
</dbReference>
<evidence type="ECO:0000256" key="12">
    <source>
        <dbReference type="SAM" id="SignalP"/>
    </source>
</evidence>
<evidence type="ECO:0000256" key="8">
    <source>
        <dbReference type="ARBA" id="ARBA00032824"/>
    </source>
</evidence>
<evidence type="ECO:0000313" key="14">
    <source>
        <dbReference type="EMBL" id="MFC3202615.1"/>
    </source>
</evidence>
<dbReference type="EMBL" id="JBHRSX010000029">
    <property type="protein sequence ID" value="MFC3202615.1"/>
    <property type="molecule type" value="Genomic_DNA"/>
</dbReference>
<evidence type="ECO:0000256" key="5">
    <source>
        <dbReference type="ARBA" id="ARBA00023002"/>
    </source>
</evidence>
<dbReference type="SUPFAM" id="SSF52833">
    <property type="entry name" value="Thioredoxin-like"/>
    <property type="match status" value="1"/>
</dbReference>
<dbReference type="InterPro" id="IPR036249">
    <property type="entry name" value="Thioredoxin-like_sf"/>
</dbReference>
<dbReference type="InterPro" id="IPR000866">
    <property type="entry name" value="AhpC/TSA"/>
</dbReference>
<keyword evidence="12" id="KW-0732">Signal</keyword>
<proteinExistence type="inferred from homology"/>
<comment type="function">
    <text evidence="1">Thiol-specific peroxidase that catalyzes the reduction of hydrogen peroxide and organic hydroperoxides to water and alcohols, respectively. Plays a role in cell protection against oxidative stress by detoxifying peroxides and as sensor of hydrogen peroxide-mediated signaling events.</text>
</comment>
<evidence type="ECO:0000256" key="10">
    <source>
        <dbReference type="ARBA" id="ARBA00042639"/>
    </source>
</evidence>
<keyword evidence="4" id="KW-0049">Antioxidant</keyword>
<protein>
    <recommendedName>
        <fullName evidence="2">thioredoxin-dependent peroxiredoxin</fullName>
        <ecNumber evidence="2">1.11.1.24</ecNumber>
    </recommendedName>
    <alternativeName>
        <fullName evidence="8">Thioredoxin peroxidase</fullName>
    </alternativeName>
    <alternativeName>
        <fullName evidence="10">Thioredoxin-dependent peroxiredoxin Bcp</fullName>
    </alternativeName>
</protein>
<keyword evidence="5" id="KW-0560">Oxidoreductase</keyword>
<dbReference type="InterPro" id="IPR013766">
    <property type="entry name" value="Thioredoxin_domain"/>
</dbReference>
<evidence type="ECO:0000256" key="1">
    <source>
        <dbReference type="ARBA" id="ARBA00003330"/>
    </source>
</evidence>
<evidence type="ECO:0000256" key="2">
    <source>
        <dbReference type="ARBA" id="ARBA00013017"/>
    </source>
</evidence>
<evidence type="ECO:0000256" key="9">
    <source>
        <dbReference type="ARBA" id="ARBA00038489"/>
    </source>
</evidence>
<evidence type="ECO:0000256" key="6">
    <source>
        <dbReference type="ARBA" id="ARBA00023157"/>
    </source>
</evidence>
<keyword evidence="3" id="KW-0575">Peroxidase</keyword>
<evidence type="ECO:0000256" key="11">
    <source>
        <dbReference type="ARBA" id="ARBA00049091"/>
    </source>
</evidence>
<dbReference type="CDD" id="cd02970">
    <property type="entry name" value="PRX_like2"/>
    <property type="match status" value="1"/>
</dbReference>
<organism evidence="14 15">
    <name type="scientific">Alteromonas oceani</name>
    <dbReference type="NCBI Taxonomy" id="2071609"/>
    <lineage>
        <taxon>Bacteria</taxon>
        <taxon>Pseudomonadati</taxon>
        <taxon>Pseudomonadota</taxon>
        <taxon>Gammaproteobacteria</taxon>
        <taxon>Alteromonadales</taxon>
        <taxon>Alteromonadaceae</taxon>
        <taxon>Alteromonas/Salinimonas group</taxon>
        <taxon>Alteromonas</taxon>
    </lineage>
</organism>
<reference evidence="15" key="1">
    <citation type="journal article" date="2019" name="Int. J. Syst. Evol. Microbiol.">
        <title>The Global Catalogue of Microorganisms (GCM) 10K type strain sequencing project: providing services to taxonomists for standard genome sequencing and annotation.</title>
        <authorList>
            <consortium name="The Broad Institute Genomics Platform"/>
            <consortium name="The Broad Institute Genome Sequencing Center for Infectious Disease"/>
            <person name="Wu L."/>
            <person name="Ma J."/>
        </authorList>
    </citation>
    <scope>NUCLEOTIDE SEQUENCE [LARGE SCALE GENOMIC DNA]</scope>
    <source>
        <strain evidence="15">KCTC 52449</strain>
    </source>
</reference>
<dbReference type="EC" id="1.11.1.24" evidence="2"/>
<sequence>MMRQKFFFILLCIVLPLSVSAKQLAPEANAVTPLLNGMKVPAVTLQFPDGSPVSLNALTMNKPAIILFYRGGWCPYCNRQFGELQTIEDQLLDLGYQILAISPQTPAALQSQELETEMKVQQLSDVKLDALREFGIGFYVDDATAKKYDDYNIALTKDNTGTPVLPAPGIFIVNQQGLIEFSYVNPDFKVRPSAKLILSVAEVLASER</sequence>
<name>A0ABV7JZW4_9ALTE</name>
<dbReference type="Proteomes" id="UP001595477">
    <property type="component" value="Unassembled WGS sequence"/>
</dbReference>
<feature type="chain" id="PRO_5046909656" description="thioredoxin-dependent peroxiredoxin" evidence="12">
    <location>
        <begin position="22"/>
        <end position="208"/>
    </location>
</feature>
<dbReference type="InterPro" id="IPR050924">
    <property type="entry name" value="Peroxiredoxin_BCP/PrxQ"/>
</dbReference>
<evidence type="ECO:0000313" key="15">
    <source>
        <dbReference type="Proteomes" id="UP001595477"/>
    </source>
</evidence>
<comment type="similarity">
    <text evidence="9">Belongs to the peroxiredoxin family. BCP/PrxQ subfamily.</text>
</comment>
<evidence type="ECO:0000259" key="13">
    <source>
        <dbReference type="PROSITE" id="PS51352"/>
    </source>
</evidence>
<dbReference type="RefSeq" id="WP_123323162.1">
    <property type="nucleotide sequence ID" value="NZ_JBHUEB010000012.1"/>
</dbReference>